<dbReference type="EMBL" id="CAJNOC010001651">
    <property type="protein sequence ID" value="CAF0881356.1"/>
    <property type="molecule type" value="Genomic_DNA"/>
</dbReference>
<accession>A0A813YAB6</accession>
<reference evidence="1" key="1">
    <citation type="submission" date="2021-02" db="EMBL/GenBank/DDBJ databases">
        <authorList>
            <person name="Nowell W R."/>
        </authorList>
    </citation>
    <scope>NUCLEOTIDE SEQUENCE</scope>
    <source>
        <strain evidence="1">Ploen Becks lab</strain>
    </source>
</reference>
<evidence type="ECO:0000313" key="2">
    <source>
        <dbReference type="Proteomes" id="UP000663879"/>
    </source>
</evidence>
<name>A0A813YAB6_9BILA</name>
<protein>
    <submittedName>
        <fullName evidence="1">Uncharacterized protein</fullName>
    </submittedName>
</protein>
<organism evidence="1 2">
    <name type="scientific">Brachionus calyciflorus</name>
    <dbReference type="NCBI Taxonomy" id="104777"/>
    <lineage>
        <taxon>Eukaryota</taxon>
        <taxon>Metazoa</taxon>
        <taxon>Spiralia</taxon>
        <taxon>Gnathifera</taxon>
        <taxon>Rotifera</taxon>
        <taxon>Eurotatoria</taxon>
        <taxon>Monogononta</taxon>
        <taxon>Pseudotrocha</taxon>
        <taxon>Ploima</taxon>
        <taxon>Brachionidae</taxon>
        <taxon>Brachionus</taxon>
    </lineage>
</organism>
<evidence type="ECO:0000313" key="1">
    <source>
        <dbReference type="EMBL" id="CAF0881356.1"/>
    </source>
</evidence>
<dbReference type="AlphaFoldDB" id="A0A813YAB6"/>
<sequence>MPVHLEAYNNKLKALMGIAYPCIFKSIEFFLKQETSSFLKYQNALVDKPPPPRKKLDIGKDNQLYIYKKMLRGGDTTLACYIKYVIKKS</sequence>
<dbReference type="Proteomes" id="UP000663879">
    <property type="component" value="Unassembled WGS sequence"/>
</dbReference>
<proteinExistence type="predicted"/>
<keyword evidence="2" id="KW-1185">Reference proteome</keyword>
<gene>
    <name evidence="1" type="ORF">OXX778_LOCUS10431</name>
</gene>
<comment type="caution">
    <text evidence="1">The sequence shown here is derived from an EMBL/GenBank/DDBJ whole genome shotgun (WGS) entry which is preliminary data.</text>
</comment>